<protein>
    <submittedName>
        <fullName evidence="2">Cbb3-type cytochrome c oxidase subunit 3</fullName>
    </submittedName>
</protein>
<evidence type="ECO:0000256" key="1">
    <source>
        <dbReference type="SAM" id="Phobius"/>
    </source>
</evidence>
<evidence type="ECO:0000313" key="2">
    <source>
        <dbReference type="EMBL" id="TKW60597.1"/>
    </source>
</evidence>
<gene>
    <name evidence="2" type="ORF">DI628_06755</name>
</gene>
<comment type="caution">
    <text evidence="2">The sequence shown here is derived from an EMBL/GenBank/DDBJ whole genome shotgun (WGS) entry which is preliminary data.</text>
</comment>
<sequence>MRWWLTCRCWVRWWTFRPTNPKPVKERPMEPVMSMAEFATIKAICAAIGLVIFVGIFVSVVLWVYRPGAKAHYQNIGKKMLDD</sequence>
<evidence type="ECO:0000313" key="3">
    <source>
        <dbReference type="Proteomes" id="UP000320948"/>
    </source>
</evidence>
<keyword evidence="1" id="KW-1133">Transmembrane helix</keyword>
<name>A0A6N4R8T4_BLAVI</name>
<dbReference type="AlphaFoldDB" id="A0A6N4R8T4"/>
<proteinExistence type="predicted"/>
<dbReference type="Pfam" id="PF05545">
    <property type="entry name" value="FixQ"/>
    <property type="match status" value="1"/>
</dbReference>
<keyword evidence="1" id="KW-0472">Membrane</keyword>
<keyword evidence="1" id="KW-0812">Transmembrane</keyword>
<accession>A0A6N4R8T4</accession>
<organism evidence="2 3">
    <name type="scientific">Blastochloris viridis</name>
    <name type="common">Rhodopseudomonas viridis</name>
    <dbReference type="NCBI Taxonomy" id="1079"/>
    <lineage>
        <taxon>Bacteria</taxon>
        <taxon>Pseudomonadati</taxon>
        <taxon>Pseudomonadota</taxon>
        <taxon>Alphaproteobacteria</taxon>
        <taxon>Hyphomicrobiales</taxon>
        <taxon>Blastochloridaceae</taxon>
        <taxon>Blastochloris</taxon>
    </lineage>
</organism>
<dbReference type="InterPro" id="IPR008621">
    <property type="entry name" value="Cbb3-typ_cyt_oxidase_comp"/>
</dbReference>
<dbReference type="EMBL" id="VAFM01000002">
    <property type="protein sequence ID" value="TKW60597.1"/>
    <property type="molecule type" value="Genomic_DNA"/>
</dbReference>
<reference evidence="2 3" key="1">
    <citation type="journal article" date="2017" name="Nat. Commun.">
        <title>In situ click chemistry generation of cyclooxygenase-2 inhibitors.</title>
        <authorList>
            <person name="Bhardwaj A."/>
            <person name="Kaur J."/>
            <person name="Wuest M."/>
            <person name="Wuest F."/>
        </authorList>
    </citation>
    <scope>NUCLEOTIDE SEQUENCE [LARGE SCALE GENOMIC DNA]</scope>
    <source>
        <strain evidence="2">S2_018_000_R2_106</strain>
    </source>
</reference>
<dbReference type="Proteomes" id="UP000320948">
    <property type="component" value="Unassembled WGS sequence"/>
</dbReference>
<feature type="transmembrane region" description="Helical" evidence="1">
    <location>
        <begin position="39"/>
        <end position="65"/>
    </location>
</feature>